<reference evidence="1 2" key="1">
    <citation type="submission" date="2020-02" db="EMBL/GenBank/DDBJ databases">
        <authorList>
            <person name="Ferguson B K."/>
        </authorList>
    </citation>
    <scope>NUCLEOTIDE SEQUENCE [LARGE SCALE GENOMIC DNA]</scope>
</reference>
<sequence length="73" mass="8437">MVQNDRVGCIFMSFHIKNCSVTTLIDQPEPNLVRPPIMTTNCSSSTTKQKQRLNWFIFDARKKNQWCSSIDVS</sequence>
<proteinExistence type="predicted"/>
<dbReference type="EMBL" id="CADCXU010025654">
    <property type="protein sequence ID" value="CAB0012856.1"/>
    <property type="molecule type" value="Genomic_DNA"/>
</dbReference>
<protein>
    <submittedName>
        <fullName evidence="1">Uncharacterized protein</fullName>
    </submittedName>
</protein>
<evidence type="ECO:0000313" key="2">
    <source>
        <dbReference type="Proteomes" id="UP000479000"/>
    </source>
</evidence>
<dbReference type="Proteomes" id="UP000479000">
    <property type="component" value="Unassembled WGS sequence"/>
</dbReference>
<keyword evidence="2" id="KW-1185">Reference proteome</keyword>
<accession>A0A6H5H8Z5</accession>
<gene>
    <name evidence="1" type="ORF">NTEN_LOCUS17550</name>
</gene>
<evidence type="ECO:0000313" key="1">
    <source>
        <dbReference type="EMBL" id="CAB0012856.1"/>
    </source>
</evidence>
<dbReference type="AlphaFoldDB" id="A0A6H5H8Z5"/>
<organism evidence="1 2">
    <name type="scientific">Nesidiocoris tenuis</name>
    <dbReference type="NCBI Taxonomy" id="355587"/>
    <lineage>
        <taxon>Eukaryota</taxon>
        <taxon>Metazoa</taxon>
        <taxon>Ecdysozoa</taxon>
        <taxon>Arthropoda</taxon>
        <taxon>Hexapoda</taxon>
        <taxon>Insecta</taxon>
        <taxon>Pterygota</taxon>
        <taxon>Neoptera</taxon>
        <taxon>Paraneoptera</taxon>
        <taxon>Hemiptera</taxon>
        <taxon>Heteroptera</taxon>
        <taxon>Panheteroptera</taxon>
        <taxon>Cimicomorpha</taxon>
        <taxon>Miridae</taxon>
        <taxon>Dicyphina</taxon>
        <taxon>Nesidiocoris</taxon>
    </lineage>
</organism>
<name>A0A6H5H8Z5_9HEMI</name>